<dbReference type="Proteomes" id="UP001183410">
    <property type="component" value="Unassembled WGS sequence"/>
</dbReference>
<dbReference type="EMBL" id="JAVREO010000029">
    <property type="protein sequence ID" value="MDT0270558.1"/>
    <property type="molecule type" value="Genomic_DNA"/>
</dbReference>
<protein>
    <submittedName>
        <fullName evidence="1">Uncharacterized protein</fullName>
    </submittedName>
</protein>
<keyword evidence="2" id="KW-1185">Reference proteome</keyword>
<organism evidence="1 2">
    <name type="scientific">Streptomyces chisholmiae</name>
    <dbReference type="NCBI Taxonomy" id="3075540"/>
    <lineage>
        <taxon>Bacteria</taxon>
        <taxon>Bacillati</taxon>
        <taxon>Actinomycetota</taxon>
        <taxon>Actinomycetes</taxon>
        <taxon>Kitasatosporales</taxon>
        <taxon>Streptomycetaceae</taxon>
        <taxon>Streptomyces</taxon>
    </lineage>
</organism>
<proteinExistence type="predicted"/>
<comment type="caution">
    <text evidence="1">The sequence shown here is derived from an EMBL/GenBank/DDBJ whole genome shotgun (WGS) entry which is preliminary data.</text>
</comment>
<name>A0ABU2JZY0_9ACTN</name>
<sequence>MLLTYFWTADLECPGHALGPARGVLDAPAGLGRSDLTVTIAQYLAAENGISDPDEIYIHNLRFSAA</sequence>
<gene>
    <name evidence="1" type="ORF">RM844_30225</name>
</gene>
<reference evidence="2" key="1">
    <citation type="submission" date="2023-07" db="EMBL/GenBank/DDBJ databases">
        <title>30 novel species of actinomycetes from the DSMZ collection.</title>
        <authorList>
            <person name="Nouioui I."/>
        </authorList>
    </citation>
    <scope>NUCLEOTIDE SEQUENCE [LARGE SCALE GENOMIC DNA]</scope>
    <source>
        <strain evidence="2">DSM 44915</strain>
    </source>
</reference>
<evidence type="ECO:0000313" key="2">
    <source>
        <dbReference type="Proteomes" id="UP001183410"/>
    </source>
</evidence>
<dbReference type="RefSeq" id="WP_311670623.1">
    <property type="nucleotide sequence ID" value="NZ_JAVREO010000029.1"/>
</dbReference>
<accession>A0ABU2JZY0</accession>
<evidence type="ECO:0000313" key="1">
    <source>
        <dbReference type="EMBL" id="MDT0270558.1"/>
    </source>
</evidence>